<organism evidence="1 2">
    <name type="scientific">Candidatus Electronema aureum</name>
    <dbReference type="NCBI Taxonomy" id="2005002"/>
    <lineage>
        <taxon>Bacteria</taxon>
        <taxon>Pseudomonadati</taxon>
        <taxon>Thermodesulfobacteriota</taxon>
        <taxon>Desulfobulbia</taxon>
        <taxon>Desulfobulbales</taxon>
        <taxon>Desulfobulbaceae</taxon>
        <taxon>Candidatus Electronema</taxon>
    </lineage>
</organism>
<reference evidence="1" key="1">
    <citation type="submission" date="2017-07" db="EMBL/GenBank/DDBJ databases">
        <title>The cable genome - Insights into the physiology and evolution of filamentous bacteria capable of sulfide oxidation via long distance electron transfer.</title>
        <authorList>
            <person name="Thorup C."/>
            <person name="Bjerg J.T."/>
            <person name="Schreiber L."/>
            <person name="Nielsen L.P."/>
            <person name="Kjeldsen K.U."/>
            <person name="Boesen T."/>
            <person name="Boggild A."/>
            <person name="Meysman F."/>
            <person name="Geelhoed J."/>
            <person name="Schramm A."/>
        </authorList>
    </citation>
    <scope>NUCLEOTIDE SEQUENCE [LARGE SCALE GENOMIC DNA]</scope>
    <source>
        <strain evidence="1">GS</strain>
    </source>
</reference>
<comment type="caution">
    <text evidence="1">The sequence shown here is derived from an EMBL/GenBank/DDBJ whole genome shotgun (WGS) entry which is preliminary data.</text>
</comment>
<name>A0A521G1G0_9BACT</name>
<dbReference type="Proteomes" id="UP000316238">
    <property type="component" value="Unassembled WGS sequence"/>
</dbReference>
<dbReference type="EMBL" id="NQJD01000016">
    <property type="protein sequence ID" value="TAA74845.1"/>
    <property type="molecule type" value="Genomic_DNA"/>
</dbReference>
<evidence type="ECO:0000313" key="2">
    <source>
        <dbReference type="Proteomes" id="UP000316238"/>
    </source>
</evidence>
<accession>A0A521G1G0</accession>
<gene>
    <name evidence="1" type="ORF">CDV28_11621</name>
</gene>
<protein>
    <submittedName>
        <fullName evidence="1">Uncharacterized protein</fullName>
    </submittedName>
</protein>
<proteinExistence type="predicted"/>
<sequence>MKKIMIAACFLVNFIFPLKGFSEELKWSDVIYIKGAGATNCGKTRITNEAWDQCESFAKQNKGIVIKDIELYNVATENEKGTYWDPKLNCTFHANVKCGYSAEKGVKLKLTGLLKPKETDAVGCGTPVKDDEVLLGKCEDKGAGEKLVSSAKPTGKAAAAIQTVVIAAPSLPKNTDANPVEQNDKAKEGTVFSVGATGSTFKRSGLISIKGTGDTTSNCEIPRITTEALKTCNNWAKKKKGLSGKPVIKGVELYNIATENKNPADSTAGCSFHAGIKCRYTLDESAKAETKKKTAPIEKEFVDSDGMRWSKLFSIQGSGVTNCGTSRINNQAWERCEAWAEKKNKQKSGLKAVIKDVELYNIASENERGPSWDPKQSCTFHATLKCGYKLE</sequence>
<evidence type="ECO:0000313" key="1">
    <source>
        <dbReference type="EMBL" id="TAA74845.1"/>
    </source>
</evidence>
<dbReference type="AlphaFoldDB" id="A0A521G1G0"/>
<keyword evidence="2" id="KW-1185">Reference proteome</keyword>